<proteinExistence type="predicted"/>
<organism evidence="1 2">
    <name type="scientific">Dendrobium nobile</name>
    <name type="common">Orchid</name>
    <dbReference type="NCBI Taxonomy" id="94219"/>
    <lineage>
        <taxon>Eukaryota</taxon>
        <taxon>Viridiplantae</taxon>
        <taxon>Streptophyta</taxon>
        <taxon>Embryophyta</taxon>
        <taxon>Tracheophyta</taxon>
        <taxon>Spermatophyta</taxon>
        <taxon>Magnoliopsida</taxon>
        <taxon>Liliopsida</taxon>
        <taxon>Asparagales</taxon>
        <taxon>Orchidaceae</taxon>
        <taxon>Epidendroideae</taxon>
        <taxon>Malaxideae</taxon>
        <taxon>Dendrobiinae</taxon>
        <taxon>Dendrobium</taxon>
    </lineage>
</organism>
<protein>
    <recommendedName>
        <fullName evidence="3">CCHC-type domain-containing protein</fullName>
    </recommendedName>
</protein>
<dbReference type="EMBL" id="JAGYWB010000002">
    <property type="protein sequence ID" value="KAI0529204.1"/>
    <property type="molecule type" value="Genomic_DNA"/>
</dbReference>
<sequence length="182" mass="20468">MDEQTKQWNRCAFARVCVRLDLSKSLPKGVWAQGFNGRFFQPIEYEGIPAICLGCGMVGHKAEVCRVQKPEANVLNPRPHRSDPVNTGSERASLLGRDGADCTVHGPSSSGDGTTNCGDDCGEWTIVTRRRRSRPAKAGEKPNNSAKGQAWLETREPIRIGEWRPRCWIRWMPHPWGRMQEI</sequence>
<accession>A0A8T3C939</accession>
<dbReference type="Proteomes" id="UP000829196">
    <property type="component" value="Unassembled WGS sequence"/>
</dbReference>
<dbReference type="AlphaFoldDB" id="A0A8T3C939"/>
<keyword evidence="2" id="KW-1185">Reference proteome</keyword>
<evidence type="ECO:0000313" key="2">
    <source>
        <dbReference type="Proteomes" id="UP000829196"/>
    </source>
</evidence>
<evidence type="ECO:0000313" key="1">
    <source>
        <dbReference type="EMBL" id="KAI0529204.1"/>
    </source>
</evidence>
<dbReference type="OrthoDB" id="1096772at2759"/>
<dbReference type="InterPro" id="IPR040256">
    <property type="entry name" value="At4g02000-like"/>
</dbReference>
<reference evidence="1" key="1">
    <citation type="journal article" date="2022" name="Front. Genet.">
        <title>Chromosome-Scale Assembly of the Dendrobium nobile Genome Provides Insights Into the Molecular Mechanism of the Biosynthesis of the Medicinal Active Ingredient of Dendrobium.</title>
        <authorList>
            <person name="Xu Q."/>
            <person name="Niu S.-C."/>
            <person name="Li K.-L."/>
            <person name="Zheng P.-J."/>
            <person name="Zhang X.-J."/>
            <person name="Jia Y."/>
            <person name="Liu Y."/>
            <person name="Niu Y.-X."/>
            <person name="Yu L.-H."/>
            <person name="Chen D.-F."/>
            <person name="Zhang G.-Q."/>
        </authorList>
    </citation>
    <scope>NUCLEOTIDE SEQUENCE</scope>
    <source>
        <tissue evidence="1">Leaf</tissue>
    </source>
</reference>
<name>A0A8T3C939_DENNO</name>
<dbReference type="PANTHER" id="PTHR31286:SF99">
    <property type="entry name" value="DUF4283 DOMAIN-CONTAINING PROTEIN"/>
    <property type="match status" value="1"/>
</dbReference>
<gene>
    <name evidence="1" type="ORF">KFK09_001751</name>
</gene>
<evidence type="ECO:0008006" key="3">
    <source>
        <dbReference type="Google" id="ProtNLM"/>
    </source>
</evidence>
<comment type="caution">
    <text evidence="1">The sequence shown here is derived from an EMBL/GenBank/DDBJ whole genome shotgun (WGS) entry which is preliminary data.</text>
</comment>
<dbReference type="PANTHER" id="PTHR31286">
    <property type="entry name" value="GLYCINE-RICH CELL WALL STRUCTURAL PROTEIN 1.8-LIKE"/>
    <property type="match status" value="1"/>
</dbReference>